<reference evidence="2" key="1">
    <citation type="submission" date="2019-11" db="UniProtKB">
        <authorList>
            <consortium name="WormBaseParasite"/>
        </authorList>
    </citation>
    <scope>IDENTIFICATION</scope>
</reference>
<dbReference type="AlphaFoldDB" id="A0A5K3FND4"/>
<protein>
    <submittedName>
        <fullName evidence="2">Uncharacterized protein</fullName>
    </submittedName>
</protein>
<organism evidence="2">
    <name type="scientific">Mesocestoides corti</name>
    <name type="common">Flatworm</name>
    <dbReference type="NCBI Taxonomy" id="53468"/>
    <lineage>
        <taxon>Eukaryota</taxon>
        <taxon>Metazoa</taxon>
        <taxon>Spiralia</taxon>
        <taxon>Lophotrochozoa</taxon>
        <taxon>Platyhelminthes</taxon>
        <taxon>Cestoda</taxon>
        <taxon>Eucestoda</taxon>
        <taxon>Cyclophyllidea</taxon>
        <taxon>Mesocestoididae</taxon>
        <taxon>Mesocestoides</taxon>
    </lineage>
</organism>
<name>A0A5K3FND4_MESCO</name>
<accession>A0A5K3FND4</accession>
<dbReference type="WBParaSite" id="MCU_010038-RA">
    <property type="protein sequence ID" value="MCU_010038-RA"/>
    <property type="gene ID" value="MCU_010038"/>
</dbReference>
<evidence type="ECO:0000313" key="2">
    <source>
        <dbReference type="WBParaSite" id="MCU_010038-RA"/>
    </source>
</evidence>
<proteinExistence type="predicted"/>
<feature type="compositionally biased region" description="Polar residues" evidence="1">
    <location>
        <begin position="16"/>
        <end position="32"/>
    </location>
</feature>
<feature type="region of interest" description="Disordered" evidence="1">
    <location>
        <begin position="1"/>
        <end position="34"/>
    </location>
</feature>
<evidence type="ECO:0000256" key="1">
    <source>
        <dbReference type="SAM" id="MobiDB-lite"/>
    </source>
</evidence>
<sequence length="136" mass="14950">MKIASGGKDVKPPSRRGSQSKGSSPAKQQHFTNVFAGRQRDKEMAVGWHGHTHEQHFLAHSRRCVATVRSEAPLNDTCLSPVQSVDIYASVTSVLAHFKLPDVATCHCLRSSSQHFRVISTGLTHPIRIAPSISHY</sequence>